<dbReference type="Proteomes" id="UP000236291">
    <property type="component" value="Unassembled WGS sequence"/>
</dbReference>
<accession>A0A2K3MZ15</accession>
<reference evidence="1 2" key="1">
    <citation type="journal article" date="2014" name="Am. J. Bot.">
        <title>Genome assembly and annotation for red clover (Trifolium pratense; Fabaceae).</title>
        <authorList>
            <person name="Istvanek J."/>
            <person name="Jaros M."/>
            <person name="Krenek A."/>
            <person name="Repkova J."/>
        </authorList>
    </citation>
    <scope>NUCLEOTIDE SEQUENCE [LARGE SCALE GENOMIC DNA]</scope>
    <source>
        <strain evidence="2">cv. Tatra</strain>
        <tissue evidence="1">Young leaves</tissue>
    </source>
</reference>
<dbReference type="STRING" id="57577.A0A2K3MZ15"/>
<sequence>MSSDEAVISNGNGVAEEARCSKSDVVNDGAVLMNVNGVAEVNEVLKSDGLNNGVNVNGVTEEDGGLKSEPISNGAAISDGFDSGDGGSCGVTCLRTYKRRKYDKSSSKGKAQEDRKKCVETASHIADQVAKEPFDATLGNTADDCDHRHWGNVVLKHLHQSLGSVNGGIGEAKIDRLSHRTRTEANGYAPVMQSGSSSESHGHGGTEMCQRMLCEVLTSEMFNSLCKTIFENFQGIKPESVVDFSVVISRMQQKFYENSPELFLSDIQQIDFMAVSAVCTYPCYWQTNFRNRLTPHFTLGFLLRYASALPNSSMNSDSKSSPLANKLQATVSSFFTIFFIQHLILCFVPKFCACYLLQFGTLYTVMLTLSTGMDMHIPVHSLTSPTSHTFSGSNYFC</sequence>
<proteinExistence type="predicted"/>
<evidence type="ECO:0000313" key="1">
    <source>
        <dbReference type="EMBL" id="PNX96038.1"/>
    </source>
</evidence>
<protein>
    <submittedName>
        <fullName evidence="1">Uncharacterized protein</fullName>
    </submittedName>
</protein>
<organism evidence="1 2">
    <name type="scientific">Trifolium pratense</name>
    <name type="common">Red clover</name>
    <dbReference type="NCBI Taxonomy" id="57577"/>
    <lineage>
        <taxon>Eukaryota</taxon>
        <taxon>Viridiplantae</taxon>
        <taxon>Streptophyta</taxon>
        <taxon>Embryophyta</taxon>
        <taxon>Tracheophyta</taxon>
        <taxon>Spermatophyta</taxon>
        <taxon>Magnoliopsida</taxon>
        <taxon>eudicotyledons</taxon>
        <taxon>Gunneridae</taxon>
        <taxon>Pentapetalae</taxon>
        <taxon>rosids</taxon>
        <taxon>fabids</taxon>
        <taxon>Fabales</taxon>
        <taxon>Fabaceae</taxon>
        <taxon>Papilionoideae</taxon>
        <taxon>50 kb inversion clade</taxon>
        <taxon>NPAAA clade</taxon>
        <taxon>Hologalegina</taxon>
        <taxon>IRL clade</taxon>
        <taxon>Trifolieae</taxon>
        <taxon>Trifolium</taxon>
    </lineage>
</organism>
<comment type="caution">
    <text evidence="1">The sequence shown here is derived from an EMBL/GenBank/DDBJ whole genome shotgun (WGS) entry which is preliminary data.</text>
</comment>
<name>A0A2K3MZ15_TRIPR</name>
<reference evidence="1 2" key="2">
    <citation type="journal article" date="2017" name="Front. Plant Sci.">
        <title>Gene Classification and Mining of Molecular Markers Useful in Red Clover (Trifolium pratense) Breeding.</title>
        <authorList>
            <person name="Istvanek J."/>
            <person name="Dluhosova J."/>
            <person name="Dluhos P."/>
            <person name="Patkova L."/>
            <person name="Nedelnik J."/>
            <person name="Repkova J."/>
        </authorList>
    </citation>
    <scope>NUCLEOTIDE SEQUENCE [LARGE SCALE GENOMIC DNA]</scope>
    <source>
        <strain evidence="2">cv. Tatra</strain>
        <tissue evidence="1">Young leaves</tissue>
    </source>
</reference>
<dbReference type="AlphaFoldDB" id="A0A2K3MZ15"/>
<gene>
    <name evidence="1" type="ORF">L195_g019239</name>
</gene>
<dbReference type="EMBL" id="ASHM01014087">
    <property type="protein sequence ID" value="PNX96038.1"/>
    <property type="molecule type" value="Genomic_DNA"/>
</dbReference>
<evidence type="ECO:0000313" key="2">
    <source>
        <dbReference type="Proteomes" id="UP000236291"/>
    </source>
</evidence>